<evidence type="ECO:0000313" key="7">
    <source>
        <dbReference type="Proteomes" id="UP001596220"/>
    </source>
</evidence>
<dbReference type="InterPro" id="IPR003644">
    <property type="entry name" value="Calx_beta"/>
</dbReference>
<proteinExistence type="predicted"/>
<dbReference type="InterPro" id="IPR038081">
    <property type="entry name" value="CalX-like_sf"/>
</dbReference>
<feature type="domain" description="Calx-beta" evidence="5">
    <location>
        <begin position="39"/>
        <end position="123"/>
    </location>
</feature>
<evidence type="ECO:0000313" key="6">
    <source>
        <dbReference type="EMBL" id="MFC6093914.1"/>
    </source>
</evidence>
<keyword evidence="7" id="KW-1185">Reference proteome</keyword>
<gene>
    <name evidence="6" type="ORF">ACFP3R_32005</name>
</gene>
<dbReference type="SUPFAM" id="SSF141072">
    <property type="entry name" value="CalX-like"/>
    <property type="match status" value="2"/>
</dbReference>
<evidence type="ECO:0000256" key="2">
    <source>
        <dbReference type="ARBA" id="ARBA00022737"/>
    </source>
</evidence>
<dbReference type="RefSeq" id="WP_380641564.1">
    <property type="nucleotide sequence ID" value="NZ_JBHSQO010000051.1"/>
</dbReference>
<evidence type="ECO:0000256" key="4">
    <source>
        <dbReference type="SAM" id="SignalP"/>
    </source>
</evidence>
<dbReference type="PROSITE" id="PS51257">
    <property type="entry name" value="PROKAR_LIPOPROTEIN"/>
    <property type="match status" value="1"/>
</dbReference>
<dbReference type="Gene3D" id="2.60.40.2030">
    <property type="match status" value="2"/>
</dbReference>
<feature type="chain" id="PRO_5047068595" evidence="4">
    <location>
        <begin position="24"/>
        <end position="247"/>
    </location>
</feature>
<organism evidence="6 7">
    <name type="scientific">Saccharothrix lopnurensis</name>
    <dbReference type="NCBI Taxonomy" id="1670621"/>
    <lineage>
        <taxon>Bacteria</taxon>
        <taxon>Bacillati</taxon>
        <taxon>Actinomycetota</taxon>
        <taxon>Actinomycetes</taxon>
        <taxon>Pseudonocardiales</taxon>
        <taxon>Pseudonocardiaceae</taxon>
        <taxon>Saccharothrix</taxon>
    </lineage>
</organism>
<dbReference type="Proteomes" id="UP001596220">
    <property type="component" value="Unassembled WGS sequence"/>
</dbReference>
<dbReference type="EMBL" id="JBHSQO010000051">
    <property type="protein sequence ID" value="MFC6093914.1"/>
    <property type="molecule type" value="Genomic_DNA"/>
</dbReference>
<evidence type="ECO:0000256" key="3">
    <source>
        <dbReference type="ARBA" id="ARBA00022837"/>
    </source>
</evidence>
<protein>
    <submittedName>
        <fullName evidence="6">Calx-beta domain-containing protein</fullName>
    </submittedName>
</protein>
<evidence type="ECO:0000259" key="5">
    <source>
        <dbReference type="Pfam" id="PF03160"/>
    </source>
</evidence>
<keyword evidence="2" id="KW-0677">Repeat</keyword>
<name>A0ABW1PFK5_9PSEU</name>
<feature type="signal peptide" evidence="4">
    <location>
        <begin position="1"/>
        <end position="23"/>
    </location>
</feature>
<feature type="domain" description="Calx-beta" evidence="5">
    <location>
        <begin position="166"/>
        <end position="233"/>
    </location>
</feature>
<keyword evidence="3" id="KW-0106">Calcium</keyword>
<keyword evidence="1 4" id="KW-0732">Signal</keyword>
<accession>A0ABW1PFK5</accession>
<evidence type="ECO:0000256" key="1">
    <source>
        <dbReference type="ARBA" id="ARBA00022729"/>
    </source>
</evidence>
<reference evidence="7" key="1">
    <citation type="journal article" date="2019" name="Int. J. Syst. Evol. Microbiol.">
        <title>The Global Catalogue of Microorganisms (GCM) 10K type strain sequencing project: providing services to taxonomists for standard genome sequencing and annotation.</title>
        <authorList>
            <consortium name="The Broad Institute Genomics Platform"/>
            <consortium name="The Broad Institute Genome Sequencing Center for Infectious Disease"/>
            <person name="Wu L."/>
            <person name="Ma J."/>
        </authorList>
    </citation>
    <scope>NUCLEOTIDE SEQUENCE [LARGE SCALE GENOMIC DNA]</scope>
    <source>
        <strain evidence="7">CGMCC 4.7246</strain>
    </source>
</reference>
<comment type="caution">
    <text evidence="6">The sequence shown here is derived from an EMBL/GenBank/DDBJ whole genome shotgun (WGS) entry which is preliminary data.</text>
</comment>
<sequence>MMRWAVAGTVSVAVVLGCAPAVAAAGTGCVVDVHDPAAVYEGSHADTAVKFTVTASAGCGGTVGYRTLHDQGQGWATGSVDYTAVDGVLKITGGTSQSVLVWVTADQVQEPDELFRVALYGESGVTVGRRVATGEVLDDELGVKTQGGRMDWYPSHLELDLHLVAPARAPVAVRFRTVGDTAVGGVHYVPVSDGVVTFGAGQDTATARVELLGAAAEPGARFFVELFAPSAGTIDTPRVEVPLTPSR</sequence>
<dbReference type="Pfam" id="PF03160">
    <property type="entry name" value="Calx-beta"/>
    <property type="match status" value="2"/>
</dbReference>